<keyword evidence="2" id="KW-1185">Reference proteome</keyword>
<dbReference type="Gene3D" id="3.80.30.30">
    <property type="match status" value="1"/>
</dbReference>
<dbReference type="KEGG" id="phm:PSMK_31830"/>
<dbReference type="GO" id="GO:0051539">
    <property type="term" value="F:4 iron, 4 sulfur cluster binding"/>
    <property type="evidence" value="ECO:0007669"/>
    <property type="project" value="TreeGrafter"/>
</dbReference>
<organism evidence="1 2">
    <name type="scientific">Phycisphaera mikurensis (strain NBRC 102666 / KCTC 22515 / FYK2301M01)</name>
    <dbReference type="NCBI Taxonomy" id="1142394"/>
    <lineage>
        <taxon>Bacteria</taxon>
        <taxon>Pseudomonadati</taxon>
        <taxon>Planctomycetota</taxon>
        <taxon>Phycisphaerae</taxon>
        <taxon>Phycisphaerales</taxon>
        <taxon>Phycisphaeraceae</taxon>
        <taxon>Phycisphaera</taxon>
    </lineage>
</organism>
<dbReference type="OrthoDB" id="9787095at2"/>
<dbReference type="eggNOG" id="COG1533">
    <property type="taxonomic scope" value="Bacteria"/>
</dbReference>
<dbReference type="HOGENOM" id="CLU_057301_0_0_0"/>
<dbReference type="EMBL" id="AP012338">
    <property type="protein sequence ID" value="BAM05342.1"/>
    <property type="molecule type" value="Genomic_DNA"/>
</dbReference>
<dbReference type="PANTHER" id="PTHR37822:SF2">
    <property type="entry name" value="SPORE PHOTOPRODUCT LYASE"/>
    <property type="match status" value="1"/>
</dbReference>
<dbReference type="EC" id="4.1.99.-" evidence="1"/>
<dbReference type="GO" id="GO:0042601">
    <property type="term" value="C:endospore-forming forespore"/>
    <property type="evidence" value="ECO:0007669"/>
    <property type="project" value="TreeGrafter"/>
</dbReference>
<dbReference type="GO" id="GO:1904047">
    <property type="term" value="F:S-adenosyl-L-methionine binding"/>
    <property type="evidence" value="ECO:0007669"/>
    <property type="project" value="TreeGrafter"/>
</dbReference>
<dbReference type="PANTHER" id="PTHR37822">
    <property type="entry name" value="SPORE PHOTOPRODUCT LYASE-RELATED"/>
    <property type="match status" value="1"/>
</dbReference>
<name>I0IJA4_PHYMF</name>
<evidence type="ECO:0000313" key="1">
    <source>
        <dbReference type="EMBL" id="BAM05342.1"/>
    </source>
</evidence>
<accession>I0IJA4</accession>
<dbReference type="Proteomes" id="UP000007881">
    <property type="component" value="Chromosome"/>
</dbReference>
<dbReference type="CDD" id="cd01335">
    <property type="entry name" value="Radical_SAM"/>
    <property type="match status" value="1"/>
</dbReference>
<reference evidence="1 2" key="1">
    <citation type="submission" date="2012-02" db="EMBL/GenBank/DDBJ databases">
        <title>Complete genome sequence of Phycisphaera mikurensis NBRC 102666.</title>
        <authorList>
            <person name="Ankai A."/>
            <person name="Hosoyama A."/>
            <person name="Terui Y."/>
            <person name="Sekine M."/>
            <person name="Fukai R."/>
            <person name="Kato Y."/>
            <person name="Nakamura S."/>
            <person name="Yamada-Narita S."/>
            <person name="Kawakoshi A."/>
            <person name="Fukunaga Y."/>
            <person name="Yamazaki S."/>
            <person name="Fujita N."/>
        </authorList>
    </citation>
    <scope>NUCLEOTIDE SEQUENCE [LARGE SCALE GENOMIC DNA]</scope>
    <source>
        <strain evidence="2">NBRC 102666 / KCTC 22515 / FYK2301M01</strain>
    </source>
</reference>
<gene>
    <name evidence="1" type="ordered locus">PSMK_31830</name>
</gene>
<proteinExistence type="predicted"/>
<dbReference type="Pfam" id="PF20903">
    <property type="entry name" value="SPL"/>
    <property type="match status" value="1"/>
</dbReference>
<dbReference type="Gene3D" id="3.40.50.12110">
    <property type="match status" value="1"/>
</dbReference>
<dbReference type="AlphaFoldDB" id="I0IJA4"/>
<dbReference type="STRING" id="1142394.PSMK_31830"/>
<dbReference type="InterPro" id="IPR049539">
    <property type="entry name" value="SPL"/>
</dbReference>
<evidence type="ECO:0000313" key="2">
    <source>
        <dbReference type="Proteomes" id="UP000007881"/>
    </source>
</evidence>
<keyword evidence="1" id="KW-0456">Lyase</keyword>
<dbReference type="PATRIC" id="fig|1142394.8.peg.3294"/>
<dbReference type="GO" id="GO:0003913">
    <property type="term" value="F:DNA photolyase activity"/>
    <property type="evidence" value="ECO:0007669"/>
    <property type="project" value="TreeGrafter"/>
</dbReference>
<protein>
    <submittedName>
        <fullName evidence="1">Putative photolyase</fullName>
        <ecNumber evidence="1">4.1.99.-</ecNumber>
    </submittedName>
</protein>
<sequence length="365" mass="39536">MPPVPPPQEDPRPAAARARWRPRRVLIARSARDSAVAQRARRAARELGAEVVELGGDAVRGLAGRNERETYRNAKATLAIVNAPPSALKFAPIPPSADFRLDLARGCPAHCQYCYLAGSLSGPPVTRAYANLDEIFAAVPAHVGRGRITSASAARSHEGTTFEASCYTDPLGIEHLTGGLSEAVRFFGTQPDAGLRFTTKFSEVGGLLGLPHNGRTRVRFSVNAEDITRRFDGGTARLADRLAALGAVARAGYPVGLTVAPIMPIEGWEEAYGALFRDAGAALPADADLTVELITHRFTPGSREVLLGWYPGTKLEMDAATRTQKRNKFGGTKYVYPKELMKQMRAWFEEAVERELPGGVVLYWT</sequence>